<evidence type="ECO:0000259" key="2">
    <source>
        <dbReference type="Pfam" id="PF03033"/>
    </source>
</evidence>
<proteinExistence type="predicted"/>
<reference evidence="4" key="1">
    <citation type="submission" date="2021-02" db="EMBL/GenBank/DDBJ databases">
        <authorList>
            <person name="Dougan E. K."/>
            <person name="Rhodes N."/>
            <person name="Thang M."/>
            <person name="Chan C."/>
        </authorList>
    </citation>
    <scope>NUCLEOTIDE SEQUENCE</scope>
</reference>
<dbReference type="EMBL" id="CAJNDS010002449">
    <property type="protein sequence ID" value="CAE7480600.1"/>
    <property type="molecule type" value="Genomic_DNA"/>
</dbReference>
<dbReference type="InterPro" id="IPR002213">
    <property type="entry name" value="UDP_glucos_trans"/>
</dbReference>
<comment type="caution">
    <text evidence="4">The sequence shown here is derived from an EMBL/GenBank/DDBJ whole genome shotgun (WGS) entry which is preliminary data.</text>
</comment>
<dbReference type="CDD" id="cd03784">
    <property type="entry name" value="GT1_Gtf-like"/>
    <property type="match status" value="1"/>
</dbReference>
<evidence type="ECO:0000259" key="3">
    <source>
        <dbReference type="Pfam" id="PF04101"/>
    </source>
</evidence>
<dbReference type="PANTHER" id="PTHR48050">
    <property type="entry name" value="STEROL 3-BETA-GLUCOSYLTRANSFERASE"/>
    <property type="match status" value="1"/>
</dbReference>
<feature type="domain" description="Glycosyl transferase family 28 C-terminal" evidence="3">
    <location>
        <begin position="353"/>
        <end position="442"/>
    </location>
</feature>
<dbReference type="InterPro" id="IPR004276">
    <property type="entry name" value="GlycoTrans_28_N"/>
</dbReference>
<evidence type="ECO:0000313" key="4">
    <source>
        <dbReference type="EMBL" id="CAE7480600.1"/>
    </source>
</evidence>
<accession>A0A812SHZ9</accession>
<dbReference type="InterPro" id="IPR007235">
    <property type="entry name" value="Glyco_trans_28_C"/>
</dbReference>
<dbReference type="Gene3D" id="3.40.50.2000">
    <property type="entry name" value="Glycogen Phosphorylase B"/>
    <property type="match status" value="2"/>
</dbReference>
<dbReference type="Proteomes" id="UP000604046">
    <property type="component" value="Unassembled WGS sequence"/>
</dbReference>
<keyword evidence="5" id="KW-1185">Reference proteome</keyword>
<organism evidence="4 5">
    <name type="scientific">Symbiodinium natans</name>
    <dbReference type="NCBI Taxonomy" id="878477"/>
    <lineage>
        <taxon>Eukaryota</taxon>
        <taxon>Sar</taxon>
        <taxon>Alveolata</taxon>
        <taxon>Dinophyceae</taxon>
        <taxon>Suessiales</taxon>
        <taxon>Symbiodiniaceae</taxon>
        <taxon>Symbiodinium</taxon>
    </lineage>
</organism>
<dbReference type="OrthoDB" id="5835829at2759"/>
<protein>
    <submittedName>
        <fullName evidence="4">ATG26 protein</fullName>
    </submittedName>
</protein>
<dbReference type="PANTHER" id="PTHR48050:SF13">
    <property type="entry name" value="STEROL 3-BETA-GLUCOSYLTRANSFERASE UGT80A2"/>
    <property type="match status" value="1"/>
</dbReference>
<evidence type="ECO:0000313" key="5">
    <source>
        <dbReference type="Proteomes" id="UP000604046"/>
    </source>
</evidence>
<dbReference type="Pfam" id="PF03033">
    <property type="entry name" value="Glyco_transf_28"/>
    <property type="match status" value="1"/>
</dbReference>
<sequence length="472" mass="52330">MEPKQLKVLVWFVGTRGDVLPGVALCKALQDRGHEVAMGVTPGPEECIRAYGIRAITLGTVAFKLRDDTHVMSQEELEIFRRSTNPREYLVLEHKYGITWNGHEAMPDSLRACRDLMQKEHFDAIVSTVITSGAAVRLLKMFPHLKIIRSAFSFGSFAPPTRAFPPGGYADSPQCYGFLNKLKHFHFLLFRFIPFLFKSNFMKQEMAQTREIEGIDHDEGFSVFQTISELPELGLWSPTLQEKPSDFPVNHVVTGCLFVPKLDGWTPSEALEAFMQKRDSKGRKPAVITFGSMMGVEKVQGSVLRACQQLGMNVVNFVPKTTKQRENTKFSFTESSPGGEAGTGVFELDYAPFDWLLPLASVVICHGGAGTTFRSLWAGAPVVVCPIFSQMVADQVSHGQFVERKGLGTWIEPLAPSVQQCQVAIEQALRCKERCAEVSAKMQEEDGAAVAAAEVERFALQPKVKESTCCIA</sequence>
<dbReference type="SUPFAM" id="SSF53756">
    <property type="entry name" value="UDP-Glycosyltransferase/glycogen phosphorylase"/>
    <property type="match status" value="1"/>
</dbReference>
<dbReference type="GO" id="GO:0016906">
    <property type="term" value="F:sterol 3-beta-glucosyltransferase activity"/>
    <property type="evidence" value="ECO:0007669"/>
    <property type="project" value="UniProtKB-ARBA"/>
</dbReference>
<keyword evidence="1" id="KW-0808">Transferase</keyword>
<evidence type="ECO:0000256" key="1">
    <source>
        <dbReference type="ARBA" id="ARBA00022679"/>
    </source>
</evidence>
<gene>
    <name evidence="4" type="primary">ATG26</name>
    <name evidence="4" type="ORF">SNAT2548_LOCUS26985</name>
</gene>
<dbReference type="InterPro" id="IPR050426">
    <property type="entry name" value="Glycosyltransferase_28"/>
</dbReference>
<dbReference type="AlphaFoldDB" id="A0A812SHZ9"/>
<dbReference type="GO" id="GO:0005975">
    <property type="term" value="P:carbohydrate metabolic process"/>
    <property type="evidence" value="ECO:0007669"/>
    <property type="project" value="InterPro"/>
</dbReference>
<dbReference type="Pfam" id="PF04101">
    <property type="entry name" value="Glyco_tran_28_C"/>
    <property type="match status" value="1"/>
</dbReference>
<name>A0A812SHZ9_9DINO</name>
<feature type="domain" description="Glycosyltransferase family 28 N-terminal" evidence="2">
    <location>
        <begin position="9"/>
        <end position="64"/>
    </location>
</feature>